<evidence type="ECO:0000256" key="3">
    <source>
        <dbReference type="ARBA" id="ARBA00022729"/>
    </source>
</evidence>
<name>A0ABU1N875_9BURK</name>
<proteinExistence type="inferred from homology"/>
<dbReference type="EMBL" id="JAVDRF010000001">
    <property type="protein sequence ID" value="MDR6534653.1"/>
    <property type="molecule type" value="Genomic_DNA"/>
</dbReference>
<dbReference type="Proteomes" id="UP001184230">
    <property type="component" value="Unassembled WGS sequence"/>
</dbReference>
<dbReference type="Pfam" id="PF13458">
    <property type="entry name" value="Peripla_BP_6"/>
    <property type="match status" value="1"/>
</dbReference>
<feature type="chain" id="PRO_5047139739" evidence="5">
    <location>
        <begin position="29"/>
        <end position="404"/>
    </location>
</feature>
<comment type="similarity">
    <text evidence="1">Belongs to the leucine-binding protein family.</text>
</comment>
<dbReference type="PANTHER" id="PTHR30483">
    <property type="entry name" value="LEUCINE-SPECIFIC-BINDING PROTEIN"/>
    <property type="match status" value="1"/>
</dbReference>
<keyword evidence="2" id="KW-0813">Transport</keyword>
<feature type="domain" description="Leucine-binding protein" evidence="6">
    <location>
        <begin position="35"/>
        <end position="384"/>
    </location>
</feature>
<dbReference type="PANTHER" id="PTHR30483:SF6">
    <property type="entry name" value="PERIPLASMIC BINDING PROTEIN OF ABC TRANSPORTER FOR NATURAL AMINO ACIDS"/>
    <property type="match status" value="1"/>
</dbReference>
<dbReference type="CDD" id="cd06338">
    <property type="entry name" value="PBP1_ABC_ligand_binding-like"/>
    <property type="match status" value="1"/>
</dbReference>
<evidence type="ECO:0000313" key="8">
    <source>
        <dbReference type="Proteomes" id="UP001184230"/>
    </source>
</evidence>
<dbReference type="SUPFAM" id="SSF53822">
    <property type="entry name" value="Periplasmic binding protein-like I"/>
    <property type="match status" value="1"/>
</dbReference>
<evidence type="ECO:0000256" key="5">
    <source>
        <dbReference type="SAM" id="SignalP"/>
    </source>
</evidence>
<reference evidence="7 8" key="1">
    <citation type="submission" date="2023-07" db="EMBL/GenBank/DDBJ databases">
        <title>Sorghum-associated microbial communities from plants grown in Nebraska, USA.</title>
        <authorList>
            <person name="Schachtman D."/>
        </authorList>
    </citation>
    <scope>NUCLEOTIDE SEQUENCE [LARGE SCALE GENOMIC DNA]</scope>
    <source>
        <strain evidence="7 8">DS1781</strain>
    </source>
</reference>
<protein>
    <submittedName>
        <fullName evidence="7">Branched-chain amino acid transport system substrate-binding protein</fullName>
    </submittedName>
</protein>
<dbReference type="InterPro" id="IPR051010">
    <property type="entry name" value="BCAA_transport"/>
</dbReference>
<keyword evidence="3 5" id="KW-0732">Signal</keyword>
<dbReference type="RefSeq" id="WP_309898037.1">
    <property type="nucleotide sequence ID" value="NZ_JAVDRF010000001.1"/>
</dbReference>
<keyword evidence="8" id="KW-1185">Reference proteome</keyword>
<keyword evidence="4" id="KW-0029">Amino-acid transport</keyword>
<dbReference type="InterPro" id="IPR028082">
    <property type="entry name" value="Peripla_BP_I"/>
</dbReference>
<comment type="caution">
    <text evidence="7">The sequence shown here is derived from an EMBL/GenBank/DDBJ whole genome shotgun (WGS) entry which is preliminary data.</text>
</comment>
<evidence type="ECO:0000313" key="7">
    <source>
        <dbReference type="EMBL" id="MDR6534653.1"/>
    </source>
</evidence>
<accession>A0ABU1N875</accession>
<evidence type="ECO:0000256" key="1">
    <source>
        <dbReference type="ARBA" id="ARBA00010062"/>
    </source>
</evidence>
<evidence type="ECO:0000256" key="4">
    <source>
        <dbReference type="ARBA" id="ARBA00022970"/>
    </source>
</evidence>
<evidence type="ECO:0000259" key="6">
    <source>
        <dbReference type="Pfam" id="PF13458"/>
    </source>
</evidence>
<dbReference type="Gene3D" id="3.40.50.2300">
    <property type="match status" value="2"/>
</dbReference>
<feature type="signal peptide" evidence="5">
    <location>
        <begin position="1"/>
        <end position="28"/>
    </location>
</feature>
<dbReference type="InterPro" id="IPR028081">
    <property type="entry name" value="Leu-bd"/>
</dbReference>
<sequence>MKTQHLPGIPRRTAVAAIALAAAGLASAQQPAGQPIRIGSTLALTGPLSATAQIHKLVGEIYVEQLNKRGGLLGRPVEWVVKDDQSKPDLARTLYEQLVTADKVDLLMGPYATGAILSAMGVAQRYNKVLVHHTLGIPSLAKYDMQFPAWSIGSDPATTVPNTLFDALAASPKPPKTVAVVTSKFPSIQFMSAGAREVIKKRGLTEVLFLEWDFGNRDFGPIANRVKDAKPDFVWVGAIGLEGNLLLDAMKKIDYSPPQHFYLYPAPGPLLASPEAKNALSATIFEAQPPFTSNLGAAEFVKLYSERAAKAGFSDTSVETQAAASYTAWQILEAGVVNTRSLDDKAIATWLKANKVDTLQGKLRFDGTGNFGDDLMRIKQIQNGKWVVVWPKEVTSGGAKLITP</sequence>
<dbReference type="PRINTS" id="PR00337">
    <property type="entry name" value="LEUILEVALBP"/>
</dbReference>
<gene>
    <name evidence="7" type="ORF">J2739_000413</name>
</gene>
<evidence type="ECO:0000256" key="2">
    <source>
        <dbReference type="ARBA" id="ARBA00022448"/>
    </source>
</evidence>
<organism evidence="7 8">
    <name type="scientific">Variovorax soli</name>
    <dbReference type="NCBI Taxonomy" id="376815"/>
    <lineage>
        <taxon>Bacteria</taxon>
        <taxon>Pseudomonadati</taxon>
        <taxon>Pseudomonadota</taxon>
        <taxon>Betaproteobacteria</taxon>
        <taxon>Burkholderiales</taxon>
        <taxon>Comamonadaceae</taxon>
        <taxon>Variovorax</taxon>
    </lineage>
</organism>
<dbReference type="InterPro" id="IPR000709">
    <property type="entry name" value="Leu_Ile_Val-bd"/>
</dbReference>